<comment type="subcellular location">
    <subcellularLocation>
        <location evidence="1 8">Nucleus</location>
    </subcellularLocation>
</comment>
<keyword evidence="6 8" id="KW-0539">Nucleus</keyword>
<dbReference type="GO" id="GO:0003700">
    <property type="term" value="F:DNA-binding transcription factor activity"/>
    <property type="evidence" value="ECO:0007669"/>
    <property type="project" value="TreeGrafter"/>
</dbReference>
<organism evidence="12 13">
    <name type="scientific">Zingiber officinale</name>
    <name type="common">Ginger</name>
    <name type="synonym">Amomum zingiber</name>
    <dbReference type="NCBI Taxonomy" id="94328"/>
    <lineage>
        <taxon>Eukaryota</taxon>
        <taxon>Viridiplantae</taxon>
        <taxon>Streptophyta</taxon>
        <taxon>Embryophyta</taxon>
        <taxon>Tracheophyta</taxon>
        <taxon>Spermatophyta</taxon>
        <taxon>Magnoliopsida</taxon>
        <taxon>Liliopsida</taxon>
        <taxon>Zingiberales</taxon>
        <taxon>Zingiberaceae</taxon>
        <taxon>Zingiber</taxon>
    </lineage>
</organism>
<dbReference type="EMBL" id="JACMSC010000006">
    <property type="protein sequence ID" value="KAG6516912.1"/>
    <property type="molecule type" value="Genomic_DNA"/>
</dbReference>
<dbReference type="InterPro" id="IPR049808">
    <property type="entry name" value="CONSTANS-like_Bbox1"/>
</dbReference>
<gene>
    <name evidence="12" type="ORF">ZIOFF_020287</name>
</gene>
<feature type="compositionally biased region" description="Polar residues" evidence="9">
    <location>
        <begin position="86"/>
        <end position="110"/>
    </location>
</feature>
<evidence type="ECO:0000256" key="2">
    <source>
        <dbReference type="ARBA" id="ARBA00010024"/>
    </source>
</evidence>
<evidence type="ECO:0000256" key="3">
    <source>
        <dbReference type="ARBA" id="ARBA00022723"/>
    </source>
</evidence>
<evidence type="ECO:0000256" key="1">
    <source>
        <dbReference type="ARBA" id="ARBA00004123"/>
    </source>
</evidence>
<evidence type="ECO:0000256" key="5">
    <source>
        <dbReference type="ARBA" id="ARBA00022833"/>
    </source>
</evidence>
<dbReference type="PROSITE" id="PS50119">
    <property type="entry name" value="ZF_BBOX"/>
    <property type="match status" value="2"/>
</dbReference>
<evidence type="ECO:0000256" key="8">
    <source>
        <dbReference type="PROSITE-ProRule" id="PRU00357"/>
    </source>
</evidence>
<evidence type="ECO:0000259" key="10">
    <source>
        <dbReference type="PROSITE" id="PS50119"/>
    </source>
</evidence>
<evidence type="ECO:0000256" key="4">
    <source>
        <dbReference type="ARBA" id="ARBA00022771"/>
    </source>
</evidence>
<name>A0A8J5H9H0_ZINOF</name>
<dbReference type="Proteomes" id="UP000734854">
    <property type="component" value="Unassembled WGS sequence"/>
</dbReference>
<feature type="domain" description="B box-type" evidence="10">
    <location>
        <begin position="344"/>
        <end position="391"/>
    </location>
</feature>
<dbReference type="PROSITE" id="PS51017">
    <property type="entry name" value="CCT"/>
    <property type="match status" value="1"/>
</dbReference>
<dbReference type="AlphaFoldDB" id="A0A8J5H9H0"/>
<reference evidence="12 13" key="1">
    <citation type="submission" date="2020-08" db="EMBL/GenBank/DDBJ databases">
        <title>Plant Genome Project.</title>
        <authorList>
            <person name="Zhang R.-G."/>
        </authorList>
    </citation>
    <scope>NUCLEOTIDE SEQUENCE [LARGE SCALE GENOMIC DNA]</scope>
    <source>
        <tissue evidence="12">Rhizome</tissue>
    </source>
</reference>
<dbReference type="InterPro" id="IPR010402">
    <property type="entry name" value="CCT_domain"/>
</dbReference>
<keyword evidence="13" id="KW-1185">Reference proteome</keyword>
<dbReference type="InterPro" id="IPR000315">
    <property type="entry name" value="Znf_B-box"/>
</dbReference>
<protein>
    <recommendedName>
        <fullName evidence="14">CONSTANS-like protein</fullName>
    </recommendedName>
</protein>
<dbReference type="SMART" id="SM00336">
    <property type="entry name" value="BBOX"/>
    <property type="match status" value="2"/>
</dbReference>
<comment type="caution">
    <text evidence="12">The sequence shown here is derived from an EMBL/GenBank/DDBJ whole genome shotgun (WGS) entry which is preliminary data.</text>
</comment>
<dbReference type="InterPro" id="IPR045281">
    <property type="entry name" value="CONSTANS-like"/>
</dbReference>
<feature type="domain" description="CCT" evidence="11">
    <location>
        <begin position="555"/>
        <end position="597"/>
    </location>
</feature>
<dbReference type="GO" id="GO:0005634">
    <property type="term" value="C:nucleus"/>
    <property type="evidence" value="ECO:0007669"/>
    <property type="project" value="UniProtKB-SubCell"/>
</dbReference>
<dbReference type="PANTHER" id="PTHR31319:SF53">
    <property type="entry name" value="ZINC FINGER PROTEIN CONSTANS-LIKE 5"/>
    <property type="match status" value="1"/>
</dbReference>
<sequence>MVMTRSLLKGTHMPARFWGETVRHAVYLLNRLPIKTLGECVNNEEKVPEFMVVDAFDTNKVIVAADIEVGAEDITTPAIGVVPMTRASSPSTPSSNTHAASSPSITNSPESYEGAVRFRSIADIYVNTEEVVGIDEEEGEVMMVISEELTCYQEVATEAYWQSAYAKKILSQFKMTDYNATKHPMEPKTQLHKDLEGTPVDVTEYRRIIDCLRYLLYTRSDLSYSVRMTSKYMERPTIIHHKEQKTVTLSSCEAEFMVATTVVYHALWLSSLASELTGVKPKPEEQMASEAEAKRRIWERRRCDACKSAAAALYCGAHAAYLCGGCDARVHGGTEAFAGGRRHERVWICEVCEQAPAAVTCKADAAALCVACDADIHCANPLARRHDRAPLLPFLEPLKPYSAVAAFLINEEEAATDAAAKAESFLLSSRPKQIGAVPELNYTDYLLSDVDSCLGMEYAASIEAQIHQTDSVVPFLSKHAGVIESRPPPSFLQPDASVELDRGQSNPSYSSYITRSMSHSVSSSETGVVPDGSVSGGTAPDFANAYTRVAARTDREARVMRYREKRKSRRFEKMIRYASRKAYAESRPRIKGRFAKRDEVETAVGDAAAAEFALVETDYGVVPF</sequence>
<keyword evidence="3" id="KW-0479">Metal-binding</keyword>
<feature type="region of interest" description="Disordered" evidence="9">
    <location>
        <begin position="486"/>
        <end position="505"/>
    </location>
</feature>
<dbReference type="GO" id="GO:0008270">
    <property type="term" value="F:zinc ion binding"/>
    <property type="evidence" value="ECO:0007669"/>
    <property type="project" value="UniProtKB-KW"/>
</dbReference>
<evidence type="ECO:0000259" key="11">
    <source>
        <dbReference type="PROSITE" id="PS51017"/>
    </source>
</evidence>
<proteinExistence type="inferred from homology"/>
<keyword evidence="5" id="KW-0862">Zinc</keyword>
<evidence type="ECO:0000313" key="12">
    <source>
        <dbReference type="EMBL" id="KAG6516912.1"/>
    </source>
</evidence>
<dbReference type="CDD" id="cd19821">
    <property type="entry name" value="Bbox1_BBX-like"/>
    <property type="match status" value="2"/>
</dbReference>
<evidence type="ECO:0000313" key="13">
    <source>
        <dbReference type="Proteomes" id="UP000734854"/>
    </source>
</evidence>
<comment type="similarity">
    <text evidence="2">Belongs to the CONSTANS family.</text>
</comment>
<feature type="region of interest" description="Disordered" evidence="9">
    <location>
        <begin position="85"/>
        <end position="110"/>
    </location>
</feature>
<keyword evidence="4 7" id="KW-0863">Zinc-finger</keyword>
<evidence type="ECO:0000256" key="7">
    <source>
        <dbReference type="PROSITE-ProRule" id="PRU00024"/>
    </source>
</evidence>
<evidence type="ECO:0008006" key="14">
    <source>
        <dbReference type="Google" id="ProtNLM"/>
    </source>
</evidence>
<feature type="domain" description="B box-type" evidence="10">
    <location>
        <begin position="298"/>
        <end position="348"/>
    </location>
</feature>
<evidence type="ECO:0000256" key="9">
    <source>
        <dbReference type="SAM" id="MobiDB-lite"/>
    </source>
</evidence>
<dbReference type="GO" id="GO:0009909">
    <property type="term" value="P:regulation of flower development"/>
    <property type="evidence" value="ECO:0007669"/>
    <property type="project" value="InterPro"/>
</dbReference>
<accession>A0A8J5H9H0</accession>
<dbReference type="PANTHER" id="PTHR31319">
    <property type="entry name" value="ZINC FINGER PROTEIN CONSTANS-LIKE 4"/>
    <property type="match status" value="1"/>
</dbReference>
<evidence type="ECO:0000256" key="6">
    <source>
        <dbReference type="ARBA" id="ARBA00023242"/>
    </source>
</evidence>
<dbReference type="Pfam" id="PF06203">
    <property type="entry name" value="CCT"/>
    <property type="match status" value="1"/>
</dbReference>